<evidence type="ECO:0000313" key="3">
    <source>
        <dbReference type="Proteomes" id="UP000322267"/>
    </source>
</evidence>
<dbReference type="EMBL" id="VTEI01000004">
    <property type="protein sequence ID" value="TYS17037.1"/>
    <property type="molecule type" value="Genomic_DNA"/>
</dbReference>
<sequence>MNQYKTKIKKFLSFLLIAGISAGLSYLIVYKVSFLPNGYEFTAVQENHVSLQSFNWLGMEKVITTLSFSEEDAWMVDAMLYEVDRQKEFLWLLYTAVTVSLILLLYKIRKGMKPWKAILESNIIFAVGIPLYTLVTSWNRIEKLADLVA</sequence>
<feature type="transmembrane region" description="Helical" evidence="1">
    <location>
        <begin position="118"/>
        <end position="138"/>
    </location>
</feature>
<accession>A0A5D4NS78</accession>
<proteinExistence type="predicted"/>
<gene>
    <name evidence="2" type="ORF">FZC78_10445</name>
</gene>
<dbReference type="OrthoDB" id="2883551at2"/>
<feature type="transmembrane region" description="Helical" evidence="1">
    <location>
        <begin position="89"/>
        <end position="106"/>
    </location>
</feature>
<feature type="transmembrane region" description="Helical" evidence="1">
    <location>
        <begin position="12"/>
        <end position="30"/>
    </location>
</feature>
<comment type="caution">
    <text evidence="2">The sequence shown here is derived from an EMBL/GenBank/DDBJ whole genome shotgun (WGS) entry which is preliminary data.</text>
</comment>
<evidence type="ECO:0000256" key="1">
    <source>
        <dbReference type="SAM" id="Phobius"/>
    </source>
</evidence>
<dbReference type="AlphaFoldDB" id="A0A5D4NS78"/>
<organism evidence="2 3">
    <name type="scientific">Rossellomorea vietnamensis</name>
    <dbReference type="NCBI Taxonomy" id="218284"/>
    <lineage>
        <taxon>Bacteria</taxon>
        <taxon>Bacillati</taxon>
        <taxon>Bacillota</taxon>
        <taxon>Bacilli</taxon>
        <taxon>Bacillales</taxon>
        <taxon>Bacillaceae</taxon>
        <taxon>Rossellomorea</taxon>
    </lineage>
</organism>
<dbReference type="Proteomes" id="UP000322267">
    <property type="component" value="Unassembled WGS sequence"/>
</dbReference>
<dbReference type="RefSeq" id="WP_148939652.1">
    <property type="nucleotide sequence ID" value="NZ_VTEI01000004.1"/>
</dbReference>
<name>A0A5D4NS78_9BACI</name>
<keyword evidence="1" id="KW-0812">Transmembrane</keyword>
<keyword evidence="1" id="KW-0472">Membrane</keyword>
<keyword evidence="1" id="KW-1133">Transmembrane helix</keyword>
<protein>
    <submittedName>
        <fullName evidence="2">Uncharacterized protein</fullName>
    </submittedName>
</protein>
<evidence type="ECO:0000313" key="2">
    <source>
        <dbReference type="EMBL" id="TYS17037.1"/>
    </source>
</evidence>
<reference evidence="2 3" key="1">
    <citation type="submission" date="2019-08" db="EMBL/GenBank/DDBJ databases">
        <title>Bacillus genomes from the desert of Cuatro Cienegas, Coahuila.</title>
        <authorList>
            <person name="Olmedo-Alvarez G."/>
        </authorList>
    </citation>
    <scope>NUCLEOTIDE SEQUENCE [LARGE SCALE GENOMIC DNA]</scope>
    <source>
        <strain evidence="2 3">CH34_1T</strain>
    </source>
</reference>